<dbReference type="InterPro" id="IPR035992">
    <property type="entry name" value="Ricin_B-like_lectins"/>
</dbReference>
<dbReference type="InterPro" id="IPR016138">
    <property type="entry name" value="Ribosome_inactivat_prot_sub1"/>
</dbReference>
<comment type="similarity">
    <text evidence="4">Belongs to the ribosome-inactivating protein family.</text>
</comment>
<dbReference type="Gene3D" id="3.40.420.10">
    <property type="entry name" value="Ricin (A subunit), domain 1"/>
    <property type="match status" value="1"/>
</dbReference>
<dbReference type="SUPFAM" id="SSF56371">
    <property type="entry name" value="Ribosome inactivating proteins (RIP)"/>
    <property type="match status" value="1"/>
</dbReference>
<dbReference type="Pfam" id="PF00652">
    <property type="entry name" value="Ricin_B_lectin"/>
    <property type="match status" value="2"/>
</dbReference>
<dbReference type="GO" id="GO:0017148">
    <property type="term" value="P:negative regulation of translation"/>
    <property type="evidence" value="ECO:0007669"/>
    <property type="project" value="UniProtKB-KW"/>
</dbReference>
<evidence type="ECO:0000256" key="4">
    <source>
        <dbReference type="RuleBase" id="RU004915"/>
    </source>
</evidence>
<keyword evidence="7" id="KW-1185">Reference proteome</keyword>
<dbReference type="SMR" id="A0A1S3C7Q1"/>
<dbReference type="Gene3D" id="2.80.10.50">
    <property type="match status" value="2"/>
</dbReference>
<dbReference type="InterPro" id="IPR036041">
    <property type="entry name" value="Ribosome-inact_prot_sf"/>
</dbReference>
<dbReference type="PANTHER" id="PTHR33453:SF34">
    <property type="entry name" value="RIBOSOME-INACTIVATING PROTEIN"/>
    <property type="match status" value="1"/>
</dbReference>
<dbReference type="GeneID" id="103497644"/>
<gene>
    <name evidence="8" type="primary">LOC103497644</name>
</gene>
<keyword evidence="2" id="KW-1015">Disulfide bond</keyword>
<evidence type="ECO:0000256" key="2">
    <source>
        <dbReference type="ARBA" id="ARBA00023157"/>
    </source>
</evidence>
<dbReference type="CDD" id="cd23444">
    <property type="entry name" value="beta-trefoil_Ricin_RIPs_II_rpt2"/>
    <property type="match status" value="1"/>
</dbReference>
<evidence type="ECO:0000313" key="7">
    <source>
        <dbReference type="Proteomes" id="UP001652600"/>
    </source>
</evidence>
<organism evidence="7 8">
    <name type="scientific">Cucumis melo</name>
    <name type="common">Muskmelon</name>
    <dbReference type="NCBI Taxonomy" id="3656"/>
    <lineage>
        <taxon>Eukaryota</taxon>
        <taxon>Viridiplantae</taxon>
        <taxon>Streptophyta</taxon>
        <taxon>Embryophyta</taxon>
        <taxon>Tracheophyta</taxon>
        <taxon>Spermatophyta</taxon>
        <taxon>Magnoliopsida</taxon>
        <taxon>eudicotyledons</taxon>
        <taxon>Gunneridae</taxon>
        <taxon>Pentapetalae</taxon>
        <taxon>rosids</taxon>
        <taxon>fabids</taxon>
        <taxon>Cucurbitales</taxon>
        <taxon>Cucurbitaceae</taxon>
        <taxon>Benincaseae</taxon>
        <taxon>Cucumis</taxon>
    </lineage>
</organism>
<comment type="catalytic activity">
    <reaction evidence="4">
        <text>Endohydrolysis of the N-glycosidic bond at one specific adenosine on the 28S rRNA.</text>
        <dbReference type="EC" id="3.2.2.22"/>
    </reaction>
</comment>
<dbReference type="KEGG" id="cmo:103497644"/>
<dbReference type="InterPro" id="IPR016139">
    <property type="entry name" value="Ribosome_inactivat_prot_sub2"/>
</dbReference>
<dbReference type="InParanoid" id="A0A1S3C7Q1"/>
<dbReference type="EC" id="3.2.2.22" evidence="4"/>
<dbReference type="Pfam" id="PF00161">
    <property type="entry name" value="RIP"/>
    <property type="match status" value="1"/>
</dbReference>
<dbReference type="Proteomes" id="UP001652600">
    <property type="component" value="Chromosome 1"/>
</dbReference>
<dbReference type="GO" id="GO:0006952">
    <property type="term" value="P:defense response"/>
    <property type="evidence" value="ECO:0007669"/>
    <property type="project" value="UniProtKB-KW"/>
</dbReference>
<dbReference type="SUPFAM" id="SSF50370">
    <property type="entry name" value="Ricin B-like lectins"/>
    <property type="match status" value="2"/>
</dbReference>
<comment type="function">
    <text evidence="4">The A chain is responsible for inhibiting protein synthesis through the catalytic inactivation of 60S ribosomal subunits by removing adenine from position 4,324 of 28S rRNA. The B chain binds to cell receptors and probably facilitates the entry into the cell of the A chain; B chains are also responsible for cell agglutination (lectin activity).</text>
</comment>
<dbReference type="PROSITE" id="PS50231">
    <property type="entry name" value="RICIN_B_LECTIN"/>
    <property type="match status" value="2"/>
</dbReference>
<evidence type="ECO:0000256" key="5">
    <source>
        <dbReference type="SAM" id="SignalP"/>
    </source>
</evidence>
<dbReference type="GO" id="GO:0030598">
    <property type="term" value="F:rRNA N-glycosylase activity"/>
    <property type="evidence" value="ECO:0007669"/>
    <property type="project" value="UniProtKB-EC"/>
</dbReference>
<dbReference type="InterPro" id="IPR017989">
    <property type="entry name" value="Ribosome_inactivat_1/2"/>
</dbReference>
<evidence type="ECO:0000313" key="8">
    <source>
        <dbReference type="RefSeq" id="XP_008458115.1"/>
    </source>
</evidence>
<keyword evidence="4" id="KW-0800">Toxin</keyword>
<dbReference type="SMART" id="SM00458">
    <property type="entry name" value="RICIN"/>
    <property type="match status" value="2"/>
</dbReference>
<dbReference type="InterPro" id="IPR000772">
    <property type="entry name" value="Ricin_B_lectin"/>
</dbReference>
<sequence length="535" mass="60061">MFYIVVLLSLATSTIEGNSLSLSLSNSKSKANNYKTFVQVLRHSIIENTSQLYGIPILKTSFPPSQRFFTFSLANVIDETITLALDKVNLEVVGYLSNNTSYMFLDAPIEAFQVVFPSTCRVIIDFYSDYKSIEIAANTTRFETLLGFDPIDVAISTLFHYRQDSVPNAFLVILQMVIEGMKFKFIEQSVFMNIKYGYNFKPSLAFVSLQDNWVKLSSQIQVSPSLQGIFGEVIQLYDSNDKIIQVDAIDYPIIIPNIAMQLHHHCNVSKKIIKMTVQNDPCNVQSRTTHIIGRAGLCVDVENRLSNDGSPLILYPCRQQMNQRWTFQRDGTIQSLGKCLTFNDTNFVLIYDCSKVEPSVIKWKVSVDGTISNPSSGLVLTANSPARTTKLKMEANQQTIGQCWRVGNYINPIVGSIIGLDGVCLVATNNNTNIELDDCAKNKSEQYWALYGDGTIRVNSSRNLCVSLTSSDCTPGRIITVLMCNGSSSQRWNFQADGSIINPKCGMAIDVDTRWYDIILYPKTGEYTQQWSLFY</sequence>
<evidence type="ECO:0000256" key="1">
    <source>
        <dbReference type="ARBA" id="ARBA00010414"/>
    </source>
</evidence>
<dbReference type="CDD" id="cd23443">
    <property type="entry name" value="beta-trefoil_Ricin_RIPs_II_rpt1"/>
    <property type="match status" value="1"/>
</dbReference>
<protein>
    <recommendedName>
        <fullName evidence="4">Ribosome-inactivating protein</fullName>
    </recommendedName>
    <component>
        <recommendedName>
            <fullName evidence="4">Ribosome-inactivating protein chain A</fullName>
        </recommendedName>
        <alternativeName>
            <fullName evidence="4">rRNA N-glycosidase</fullName>
            <ecNumber evidence="4">3.2.2.22</ecNumber>
        </alternativeName>
    </component>
    <component>
        <recommendedName>
            <fullName evidence="4">Ribosome-inactivating protein chain B</fullName>
        </recommendedName>
    </component>
</protein>
<keyword evidence="4" id="KW-0611">Plant defense</keyword>
<dbReference type="GO" id="GO:0090729">
    <property type="term" value="F:toxin activity"/>
    <property type="evidence" value="ECO:0007669"/>
    <property type="project" value="UniProtKB-KW"/>
</dbReference>
<feature type="signal peptide" evidence="5">
    <location>
        <begin position="1"/>
        <end position="17"/>
    </location>
</feature>
<keyword evidence="5" id="KW-0732">Signal</keyword>
<comment type="subunit">
    <text evidence="4">Might form dimers or tetramers of disulfide-linked A and B chains.</text>
</comment>
<dbReference type="InterPro" id="IPR001574">
    <property type="entry name" value="Ribosome_inactivat_prot"/>
</dbReference>
<dbReference type="AlphaFoldDB" id="A0A1S3C7Q1"/>
<evidence type="ECO:0000256" key="3">
    <source>
        <dbReference type="ARBA" id="ARBA00023180"/>
    </source>
</evidence>
<keyword evidence="4" id="KW-0378">Hydrolase</keyword>
<dbReference type="RefSeq" id="XP_008458115.1">
    <property type="nucleotide sequence ID" value="XM_008459893.1"/>
</dbReference>
<feature type="chain" id="PRO_5010386842" description="Ribosome-inactivating protein" evidence="5">
    <location>
        <begin position="18"/>
        <end position="535"/>
    </location>
</feature>
<keyword evidence="3" id="KW-0325">Glycoprotein</keyword>
<reference evidence="8" key="2">
    <citation type="submission" date="2025-08" db="UniProtKB">
        <authorList>
            <consortium name="RefSeq"/>
        </authorList>
    </citation>
    <scope>IDENTIFICATION</scope>
    <source>
        <tissue evidence="8">Stem</tissue>
    </source>
</reference>
<dbReference type="PANTHER" id="PTHR33453">
    <property type="match status" value="1"/>
</dbReference>
<evidence type="ECO:0000259" key="6">
    <source>
        <dbReference type="SMART" id="SM00458"/>
    </source>
</evidence>
<feature type="domain" description="Ricin B lectin" evidence="6">
    <location>
        <begin position="286"/>
        <end position="407"/>
    </location>
</feature>
<dbReference type="Gene3D" id="4.10.470.10">
    <property type="entry name" value="Ricin (A Subunit), domain 2"/>
    <property type="match status" value="1"/>
</dbReference>
<feature type="domain" description="Ricin B lectin" evidence="6">
    <location>
        <begin position="411"/>
        <end position="534"/>
    </location>
</feature>
<accession>A0A1S3C7Q1</accession>
<dbReference type="PRINTS" id="PR00396">
    <property type="entry name" value="SHIGARICIN"/>
</dbReference>
<dbReference type="OrthoDB" id="1642280at2759"/>
<name>A0A1S3C7Q1_CUCME</name>
<comment type="similarity">
    <text evidence="1">In the N-terminal section; belongs to the ribosome-inactivating protein family. Type 2 RIP subfamily.</text>
</comment>
<proteinExistence type="inferred from homology"/>
<dbReference type="eggNOG" id="ENOG502QUVN">
    <property type="taxonomic scope" value="Eukaryota"/>
</dbReference>
<reference evidence="7" key="1">
    <citation type="submission" date="2025-05" db="UniProtKB">
        <authorList>
            <consortium name="RefSeq"/>
        </authorList>
    </citation>
    <scope>NUCLEOTIDE SEQUENCE [LARGE SCALE GENOMIC DNA]</scope>
</reference>
<keyword evidence="4" id="KW-0652">Protein synthesis inhibitor</keyword>